<dbReference type="SMART" id="SM00710">
    <property type="entry name" value="PbH1"/>
    <property type="match status" value="5"/>
</dbReference>
<gene>
    <name evidence="11" type="ORF">A3Q56_04012</name>
</gene>
<evidence type="ECO:0000256" key="7">
    <source>
        <dbReference type="ARBA" id="ARBA00023136"/>
    </source>
</evidence>
<proteinExistence type="predicted"/>
<dbReference type="InterPro" id="IPR012334">
    <property type="entry name" value="Pectin_lyas_fold"/>
</dbReference>
<dbReference type="Gene3D" id="2.160.20.10">
    <property type="entry name" value="Single-stranded right-handed beta-helix, Pectin lyase-like"/>
    <property type="match status" value="2"/>
</dbReference>
<dbReference type="PANTHER" id="PTHR46769:SF2">
    <property type="entry name" value="FIBROCYSTIN-L ISOFORM 2 PRECURSOR-RELATED"/>
    <property type="match status" value="1"/>
</dbReference>
<comment type="caution">
    <text evidence="11">The sequence shown here is derived from an EMBL/GenBank/DDBJ whole genome shotgun (WGS) entry which is preliminary data.</text>
</comment>
<keyword evidence="5" id="KW-0732">Signal</keyword>
<evidence type="ECO:0000256" key="2">
    <source>
        <dbReference type="ARBA" id="ARBA00004236"/>
    </source>
</evidence>
<evidence type="ECO:0000313" key="12">
    <source>
        <dbReference type="Proteomes" id="UP000078046"/>
    </source>
</evidence>
<dbReference type="InterPro" id="IPR011050">
    <property type="entry name" value="Pectin_lyase_fold/virulence"/>
</dbReference>
<feature type="domain" description="G8" evidence="10">
    <location>
        <begin position="896"/>
        <end position="1040"/>
    </location>
</feature>
<dbReference type="InterPro" id="IPR006626">
    <property type="entry name" value="PbH1"/>
</dbReference>
<dbReference type="Proteomes" id="UP000078046">
    <property type="component" value="Unassembled WGS sequence"/>
</dbReference>
<evidence type="ECO:0000256" key="9">
    <source>
        <dbReference type="SAM" id="Phobius"/>
    </source>
</evidence>
<evidence type="ECO:0000256" key="1">
    <source>
        <dbReference type="ARBA" id="ARBA00004167"/>
    </source>
</evidence>
<accession>A0A177B1V1</accession>
<evidence type="ECO:0000256" key="6">
    <source>
        <dbReference type="ARBA" id="ARBA00022989"/>
    </source>
</evidence>
<feature type="transmembrane region" description="Helical" evidence="9">
    <location>
        <begin position="2326"/>
        <end position="2350"/>
    </location>
</feature>
<dbReference type="EMBL" id="LWCA01000483">
    <property type="protein sequence ID" value="OAF68248.1"/>
    <property type="molecule type" value="Genomic_DNA"/>
</dbReference>
<organism evidence="11 12">
    <name type="scientific">Intoshia linei</name>
    <dbReference type="NCBI Taxonomy" id="1819745"/>
    <lineage>
        <taxon>Eukaryota</taxon>
        <taxon>Metazoa</taxon>
        <taxon>Spiralia</taxon>
        <taxon>Lophotrochozoa</taxon>
        <taxon>Mesozoa</taxon>
        <taxon>Orthonectida</taxon>
        <taxon>Rhopaluridae</taxon>
        <taxon>Intoshia</taxon>
    </lineage>
</organism>
<feature type="domain" description="G8" evidence="10">
    <location>
        <begin position="36"/>
        <end position="156"/>
    </location>
</feature>
<keyword evidence="12" id="KW-1185">Reference proteome</keyword>
<dbReference type="PROSITE" id="PS51484">
    <property type="entry name" value="G8"/>
    <property type="match status" value="2"/>
</dbReference>
<keyword evidence="6 9" id="KW-1133">Transmembrane helix</keyword>
<evidence type="ECO:0000256" key="4">
    <source>
        <dbReference type="ARBA" id="ARBA00022692"/>
    </source>
</evidence>
<keyword evidence="3" id="KW-1003">Cell membrane</keyword>
<keyword evidence="8" id="KW-0325">Glycoprotein</keyword>
<evidence type="ECO:0000259" key="10">
    <source>
        <dbReference type="PROSITE" id="PS51484"/>
    </source>
</evidence>
<dbReference type="InterPro" id="IPR055401">
    <property type="entry name" value="CEMIP_beta-hel_dom"/>
</dbReference>
<protein>
    <recommendedName>
        <fullName evidence="10">G8 domain-containing protein</fullName>
    </recommendedName>
</protein>
<dbReference type="PANTHER" id="PTHR46769">
    <property type="entry name" value="POLYCYSTIC KIDNEY AND HEPATIC DISEASE 1 (AUTOSOMAL RECESSIVE)-LIKE 1"/>
    <property type="match status" value="1"/>
</dbReference>
<dbReference type="InterPro" id="IPR019316">
    <property type="entry name" value="G8_domain"/>
</dbReference>
<dbReference type="SUPFAM" id="SSF51126">
    <property type="entry name" value="Pectin lyase-like"/>
    <property type="match status" value="1"/>
</dbReference>
<keyword evidence="4 9" id="KW-0812">Transmembrane</keyword>
<dbReference type="InterPro" id="IPR052387">
    <property type="entry name" value="Fibrocystin"/>
</dbReference>
<evidence type="ECO:0000313" key="11">
    <source>
        <dbReference type="EMBL" id="OAF68248.1"/>
    </source>
</evidence>
<sequence length="2377" mass="267829">MDYTEPILIQVSVLSKGIAINNNAYFEYIDLWSSRHTWGGANLPIENDFVVITSKQHIRLDISTPKLSMLLIKGGKLSFAEQDIELKVDNILITEGGIFQVGTEEIPFEHRATITMTGKIRAPELPIYGAKTLAIREGGLELHGRKTPETWSLLAETINIGENTIILTTQVNWLVGDEIVIASTGDHNSQNENEKFSITNIAADEKTITLNKNAEYRHLGITETYANGASIELRAEVGLLTHNIVFQGSYNDQWADVIEKCPERFDTGQFAVQTCFQGRFGAEVGSDEFGGQIMAHGHEYDSNSAKIHIEYVELFNVGQAFRLGRYPVHFHINGNMEGSYVKGCSIHKTYNRAINIHNSHHILIERNVIYDVMGGAVFLEDSIERENILQYNLLVHVKSSSSLLTDDISPAGLWVTHPYNIVRHNHIAGGTHFGIWYRMREHPEGPSYDSSICPRFAPLLECFNNTAHSVGWYGLWIFEHYDPRSSAETYGSCSNSGETVPAIFDTMIVWNSLRGAEWVRCSSIQFINFIVGNNFEAGLEHVHIMHHTPQYSTSGAMVKDSTIISHFNYPDRPPCSRYGTTLPFGNGLLYDNVGYINFDGESNGRICSAFGLVIVVCECTSYCGGYSYRFKNIQWINSEKRSYLKWEHMLELVDLDGSLTGGLPDSRIIASTNLVPASICSIDTTGRWNVNFSAMVCRPGVDLFRFSFNEALPESLLYKDIIVTNSHGLSIVPFIIKRDVHREGWMFMGSVNDVHSIVFHDAEQLVNISYIGKIWELPGQSYVLIRHMLKQPWYDIINISTQPIADHNYTMTTALDVGIVPWSTNNIFGDYYHDSVNMHLTYLGVCSPYNIPICNLPISFKSLKCFYYGCELPEGGDEVEAVTVTPDDYLNWSHPSSWSNVETNNKGYSSILKNGIPDNAAIVIIPRGVWIIVDNIPYYPIFEQIIVRGTLEIKDNTQTNILQKLEIHAINIVIYGGHIFAGTHEKSFTRKLDIILYGNHDTPEFPSEFGPKIGSKSISVFGTLQLFGSLRGNSQAELVNSVHTGESLILLNKKVNWVAGDEIIITTSSFYSHETEIFTIVSIELQSLITLDHTLKYDHIIIKESVSQGAKYTNYEIKVYVALVSRNIKIIGNDGGVMMSQSFGGRILVGRTTEVKIVDNIPKTKSYKGKIRLESVEFKYCGQEGFVSPSDPRFPVSFVDIRNDVNEVKDNFVKNCAFNHCFSPAIGVFASDNIDIIRNIVYHTVGSAIITNGQNTVITHNLVVTNKFTGTYNRRYESSNLNYDGSVHTVDSINTICRNNIVIGSERAAFNVGGELCVSSESNAWSNNLIGASFMGVLIEPDNCQALKIENQPKCTKIRSFIIWRTWSYGIYVQSKCSTIFSENTLIDTKIGTFALVIGQSPTLHSLSKKFVIIERSLYVGQSKNFDCAKYNIENTEEGFVKIASNALPPRIGGKQAYHAILWPNSNEMDNMFPELLFHLTKGLFLLSFDIDVRHTDFVNYNIGCQNSINYMFVYNPLNKDFDHMIKTSGIKTFNVAENNIVKFGRPKVSNIITFGGCIDMDCDAKKKLMIKDMDATLFKSFINRQNVKHTIISDSAFEWNGDRRRGYGDYRIPKTMATDLDGNRIPYNEIYKKIGVQNYNCVWNDVWTAYKCDKGDYYHLLLESLDPDTLIRRIGPVAILSGDLFLDILNGPSDHGICEGYACRHRLSAYWPIVVANSNYTIHLTATPPQNLRLWLPSTKKIYISVALYYATSQRIDVTANGAYVVPSNRELVAPGQFRFKNVLHPFASIFKSISGDHIYDIVSKTLYITLESNIDYKIKIIPVVRFSFQLPDMTIDEFFGIDIIDNLRIFLGLDPSQVRIVNIISETAPLNRKRQVPWTGLSVQLEFGDNPGMQSPVIQYNKLKQISDQLGEAIQSNTISSVMNATVINMIIYDAIPYSSDPIYAEYITVSDANVGEFQPKAIISIPDSVVITQQPINIHENVYFEKPIVVCVYDVNKIPIMTLYSSSGLWQIKLTLLDENDTVIHSIKNNIGDVIAGCAKFTDLIIYSVNATKQYRLDVKVLHNFFESLVLQTIPFQIQKQLIEAPLLSMKVEPNTLFAFKAKIVDFLTRSTVHLEDQTWEITIAPDLNCADNMKLEMYDGENQQISNITINLDPNKKYSSMQTTELIKIMNNESIFTFFSKIKGSLEFTAVESFATVYVGSILENVEIDSIKKNMIFKLDEKFTALKNISFEGVSLCLKTKIEKINRNIIISNFSLTDGSILVNTNINGTSIELDSFINDVKSMLGMNELFRYSHFSAHFNSYLAVDGIVVQEEMDDYTTTILIAVLVPFFLIIISILIIVIIYFVNRNKNKLRPQRSSVKVESILTENVAKV</sequence>
<reference evidence="11 12" key="1">
    <citation type="submission" date="2016-04" db="EMBL/GenBank/DDBJ databases">
        <title>The genome of Intoshia linei affirms orthonectids as highly simplified spiralians.</title>
        <authorList>
            <person name="Mikhailov K.V."/>
            <person name="Slusarev G.S."/>
            <person name="Nikitin M.A."/>
            <person name="Logacheva M.D."/>
            <person name="Penin A."/>
            <person name="Aleoshin V."/>
            <person name="Panchin Y.V."/>
        </authorList>
    </citation>
    <scope>NUCLEOTIDE SEQUENCE [LARGE SCALE GENOMIC DNA]</scope>
    <source>
        <strain evidence="11">Intl2013</strain>
        <tissue evidence="11">Whole animal</tissue>
    </source>
</reference>
<dbReference type="Pfam" id="PF10162">
    <property type="entry name" value="G8"/>
    <property type="match status" value="2"/>
</dbReference>
<evidence type="ECO:0000256" key="3">
    <source>
        <dbReference type="ARBA" id="ARBA00022475"/>
    </source>
</evidence>
<name>A0A177B1V1_9BILA</name>
<dbReference type="GO" id="GO:0005886">
    <property type="term" value="C:plasma membrane"/>
    <property type="evidence" value="ECO:0007669"/>
    <property type="project" value="UniProtKB-SubCell"/>
</dbReference>
<dbReference type="Pfam" id="PF24606">
    <property type="entry name" value="CEMIP_beta-hel"/>
    <property type="match status" value="2"/>
</dbReference>
<evidence type="ECO:0000256" key="5">
    <source>
        <dbReference type="ARBA" id="ARBA00022729"/>
    </source>
</evidence>
<dbReference type="OrthoDB" id="120976at2759"/>
<keyword evidence="7 9" id="KW-0472">Membrane</keyword>
<comment type="subcellular location">
    <subcellularLocation>
        <location evidence="2">Cell membrane</location>
    </subcellularLocation>
    <subcellularLocation>
        <location evidence="1">Membrane</location>
        <topology evidence="1">Single-pass membrane protein</topology>
    </subcellularLocation>
</comment>
<evidence type="ECO:0000256" key="8">
    <source>
        <dbReference type="ARBA" id="ARBA00023180"/>
    </source>
</evidence>
<dbReference type="SMART" id="SM01225">
    <property type="entry name" value="G8"/>
    <property type="match status" value="2"/>
</dbReference>